<proteinExistence type="predicted"/>
<gene>
    <name evidence="6" type="ORF">MCOR_12463</name>
</gene>
<evidence type="ECO:0000256" key="5">
    <source>
        <dbReference type="ARBA" id="ARBA00023331"/>
    </source>
</evidence>
<keyword evidence="7" id="KW-1185">Reference proteome</keyword>
<dbReference type="EMBL" id="CACVKT020002154">
    <property type="protein sequence ID" value="CAC5375492.1"/>
    <property type="molecule type" value="Genomic_DNA"/>
</dbReference>
<evidence type="ECO:0000256" key="4">
    <source>
        <dbReference type="ARBA" id="ARBA00023298"/>
    </source>
</evidence>
<evidence type="ECO:0000313" key="6">
    <source>
        <dbReference type="EMBL" id="CAC5375492.1"/>
    </source>
</evidence>
<name>A0A6J8AWX4_MYTCO</name>
<dbReference type="InterPro" id="IPR015926">
    <property type="entry name" value="Cytolysin/lectin"/>
</dbReference>
<keyword evidence="4" id="KW-1053">Target membrane</keyword>
<dbReference type="Proteomes" id="UP000507470">
    <property type="component" value="Unassembled WGS sequence"/>
</dbReference>
<dbReference type="GO" id="GO:0042151">
    <property type="term" value="C:nematocyst"/>
    <property type="evidence" value="ECO:0007669"/>
    <property type="project" value="UniProtKB-SubCell"/>
</dbReference>
<evidence type="ECO:0000256" key="1">
    <source>
        <dbReference type="ARBA" id="ARBA00004175"/>
    </source>
</evidence>
<keyword evidence="3" id="KW-1052">Target cell membrane</keyword>
<reference evidence="6 7" key="1">
    <citation type="submission" date="2020-06" db="EMBL/GenBank/DDBJ databases">
        <authorList>
            <person name="Li R."/>
            <person name="Bekaert M."/>
        </authorList>
    </citation>
    <scope>NUCLEOTIDE SEQUENCE [LARGE SCALE GENOMIC DNA]</scope>
    <source>
        <strain evidence="7">wild</strain>
    </source>
</reference>
<dbReference type="PANTHER" id="PTHR40388:SF1">
    <property type="entry name" value="BRYOPORIN"/>
    <property type="match status" value="1"/>
</dbReference>
<keyword evidence="4" id="KW-0472">Membrane</keyword>
<dbReference type="SUPFAM" id="SSF63724">
    <property type="entry name" value="Cytolysin/lectin"/>
    <property type="match status" value="1"/>
</dbReference>
<sequence length="293" mass="33369">MDNNNVTIQNCKGKVVRLPLNKFNLHSIENAFPGMQEIYYMDNKDKIPIMLNRENNSVVMPPSTSLDPSSGLFVVTDQDGLIEGFHPLTGFCDWTEWAQVIESKVISGAFLLRSTLAHLMDIGFMIVCGIQVENWTKFTLTNPNTTLEWGYLSSPATNIQPATREAMVSHKCGFTATGTSGTVSWLINGTDRRLVIAWSAPFNFDFYSNHLILGLTNKGYKKHNKTWFQTMYYGQEDETMIFERVKCRFTSNEVMIDDDLFEVTGTMDTNHKPEIKVIIKPKRWENLASKLKN</sequence>
<dbReference type="Gene3D" id="2.60.270.20">
    <property type="entry name" value="Cytolysin/lectin"/>
    <property type="match status" value="1"/>
</dbReference>
<dbReference type="AlphaFoldDB" id="A0A6J8AWX4"/>
<protein>
    <submittedName>
        <fullName evidence="6">Tereporin-Ca1</fullName>
    </submittedName>
</protein>
<evidence type="ECO:0000256" key="3">
    <source>
        <dbReference type="ARBA" id="ARBA00022537"/>
    </source>
</evidence>
<dbReference type="GO" id="GO:0044218">
    <property type="term" value="C:other organism cell membrane"/>
    <property type="evidence" value="ECO:0007669"/>
    <property type="project" value="UniProtKB-KW"/>
</dbReference>
<organism evidence="6 7">
    <name type="scientific">Mytilus coruscus</name>
    <name type="common">Sea mussel</name>
    <dbReference type="NCBI Taxonomy" id="42192"/>
    <lineage>
        <taxon>Eukaryota</taxon>
        <taxon>Metazoa</taxon>
        <taxon>Spiralia</taxon>
        <taxon>Lophotrochozoa</taxon>
        <taxon>Mollusca</taxon>
        <taxon>Bivalvia</taxon>
        <taxon>Autobranchia</taxon>
        <taxon>Pteriomorphia</taxon>
        <taxon>Mytilida</taxon>
        <taxon>Mytiloidea</taxon>
        <taxon>Mytilidae</taxon>
        <taxon>Mytilinae</taxon>
        <taxon>Mytilus</taxon>
    </lineage>
</organism>
<dbReference type="InterPro" id="IPR050677">
    <property type="entry name" value="Actinoporin_PFT"/>
</dbReference>
<dbReference type="OrthoDB" id="6132998at2759"/>
<dbReference type="PANTHER" id="PTHR40388">
    <property type="entry name" value="BRYOPORIN"/>
    <property type="match status" value="1"/>
</dbReference>
<evidence type="ECO:0000313" key="7">
    <source>
        <dbReference type="Proteomes" id="UP000507470"/>
    </source>
</evidence>
<comment type="subcellular location">
    <subcellularLocation>
        <location evidence="2">Nematocyst</location>
    </subcellularLocation>
    <subcellularLocation>
        <location evidence="1">Target cell membrane</location>
    </subcellularLocation>
</comment>
<accession>A0A6J8AWX4</accession>
<keyword evidence="5" id="KW-0166">Nematocyst</keyword>
<evidence type="ECO:0000256" key="2">
    <source>
        <dbReference type="ARBA" id="ARBA00004532"/>
    </source>
</evidence>